<keyword evidence="2" id="KW-0472">Membrane</keyword>
<feature type="transmembrane region" description="Helical" evidence="2">
    <location>
        <begin position="160"/>
        <end position="180"/>
    </location>
</feature>
<feature type="region of interest" description="Disordered" evidence="1">
    <location>
        <begin position="70"/>
        <end position="127"/>
    </location>
</feature>
<evidence type="ECO:0000313" key="4">
    <source>
        <dbReference type="Proteomes" id="UP001324287"/>
    </source>
</evidence>
<accession>A0ABZ1ATJ1</accession>
<feature type="compositionally biased region" description="Pro residues" evidence="1">
    <location>
        <begin position="75"/>
        <end position="94"/>
    </location>
</feature>
<reference evidence="3 4" key="1">
    <citation type="submission" date="2023-12" db="EMBL/GenBank/DDBJ databases">
        <title>Blastococcus brunescens sp. nov., an actonobacterium isolated from sandstone collected in sahara desert.</title>
        <authorList>
            <person name="Gtari M."/>
            <person name="Ghodhbane F."/>
        </authorList>
    </citation>
    <scope>NUCLEOTIDE SEQUENCE [LARGE SCALE GENOMIC DNA]</scope>
    <source>
        <strain evidence="3 4">BMG 8361</strain>
    </source>
</reference>
<evidence type="ECO:0000256" key="2">
    <source>
        <dbReference type="SAM" id="Phobius"/>
    </source>
</evidence>
<dbReference type="Proteomes" id="UP001324287">
    <property type="component" value="Chromosome"/>
</dbReference>
<feature type="transmembrane region" description="Helical" evidence="2">
    <location>
        <begin position="192"/>
        <end position="210"/>
    </location>
</feature>
<evidence type="ECO:0000256" key="1">
    <source>
        <dbReference type="SAM" id="MobiDB-lite"/>
    </source>
</evidence>
<feature type="transmembrane region" description="Helical" evidence="2">
    <location>
        <begin position="296"/>
        <end position="317"/>
    </location>
</feature>
<keyword evidence="2" id="KW-1133">Transmembrane helix</keyword>
<organism evidence="3 4">
    <name type="scientific">Blastococcus brunescens</name>
    <dbReference type="NCBI Taxonomy" id="1564165"/>
    <lineage>
        <taxon>Bacteria</taxon>
        <taxon>Bacillati</taxon>
        <taxon>Actinomycetota</taxon>
        <taxon>Actinomycetes</taxon>
        <taxon>Geodermatophilales</taxon>
        <taxon>Geodermatophilaceae</taxon>
        <taxon>Blastococcus</taxon>
    </lineage>
</organism>
<evidence type="ECO:0000313" key="3">
    <source>
        <dbReference type="EMBL" id="WRL61882.1"/>
    </source>
</evidence>
<feature type="compositionally biased region" description="Low complexity" evidence="1">
    <location>
        <begin position="344"/>
        <end position="357"/>
    </location>
</feature>
<evidence type="ECO:0008006" key="5">
    <source>
        <dbReference type="Google" id="ProtNLM"/>
    </source>
</evidence>
<feature type="transmembrane region" description="Helical" evidence="2">
    <location>
        <begin position="222"/>
        <end position="239"/>
    </location>
</feature>
<keyword evidence="4" id="KW-1185">Reference proteome</keyword>
<sequence>MNPHGASWVPVCPVCGRPASDVGAGPCPSCRLPAVAHAALVVARIGTTMGELARDRDELLAALRAAAPGAAAPRPDAPAAPVPPAAPPWVPPQQPWTAPQGPWAPNRSASGPVPSGPPAPPRAPRPRLSPEQVLLGLGALLVVAAAITFVAVAWTRFGVAFQAGLMVVVTALACGVSAWIARRGLRATEEALAAAGAALLAVDLAGARALGLFRLEDVSLRMWWAVSCAVVLVVTLLLARLTRTTATWPLAALLAAQPLPFLLMTGELLTGPLGAAVALAVAAADVVAWRWLRPGLAPVALALAAVLGAAGVLGGLATAAGSDAVESWTATGVLAVAGAGRCSSTAGPGPAARPATPKASPPWSGRSSVWPSPRRCRPPVTPGRGSPSAWARCSSWSPSCSRRGPRRPPASSRPERR</sequence>
<feature type="transmembrane region" description="Helical" evidence="2">
    <location>
        <begin position="269"/>
        <end position="289"/>
    </location>
</feature>
<feature type="compositionally biased region" description="Low complexity" evidence="1">
    <location>
        <begin position="386"/>
        <end position="402"/>
    </location>
</feature>
<feature type="region of interest" description="Disordered" evidence="1">
    <location>
        <begin position="344"/>
        <end position="417"/>
    </location>
</feature>
<name>A0ABZ1ATJ1_9ACTN</name>
<feature type="compositionally biased region" description="Pro residues" evidence="1">
    <location>
        <begin position="114"/>
        <end position="123"/>
    </location>
</feature>
<dbReference type="EMBL" id="CP141261">
    <property type="protein sequence ID" value="WRL61882.1"/>
    <property type="molecule type" value="Genomic_DNA"/>
</dbReference>
<dbReference type="RefSeq" id="WP_324273241.1">
    <property type="nucleotide sequence ID" value="NZ_CP141261.1"/>
</dbReference>
<feature type="transmembrane region" description="Helical" evidence="2">
    <location>
        <begin position="133"/>
        <end position="154"/>
    </location>
</feature>
<gene>
    <name evidence="3" type="ORF">U6N30_17390</name>
</gene>
<proteinExistence type="predicted"/>
<keyword evidence="2" id="KW-0812">Transmembrane</keyword>
<protein>
    <recommendedName>
        <fullName evidence="5">DUF2157 domain-containing protein</fullName>
    </recommendedName>
</protein>